<keyword evidence="2" id="KW-1185">Reference proteome</keyword>
<dbReference type="RefSeq" id="WP_344242526.1">
    <property type="nucleotide sequence ID" value="NZ_BAAAHH010000017.1"/>
</dbReference>
<proteinExistence type="predicted"/>
<evidence type="ECO:0000313" key="1">
    <source>
        <dbReference type="EMBL" id="GAA0955953.1"/>
    </source>
</evidence>
<comment type="caution">
    <text evidence="1">The sequence shown here is derived from an EMBL/GenBank/DDBJ whole genome shotgun (WGS) entry which is preliminary data.</text>
</comment>
<sequence length="126" mass="14183">MTAAPEAAGIIWQDLQCDVNLVDLALKWFNPALITNDSFAYLTVRRTEPDPATGAPGWEFGVHGHGPSGDELAHRFIDHIHHWNTERRRSREPSFTLYPAGMEVERLAVGRVYPKAASRLVMSWES</sequence>
<name>A0ABP4BZ72_9ACTN</name>
<dbReference type="Proteomes" id="UP001500665">
    <property type="component" value="Unassembled WGS sequence"/>
</dbReference>
<dbReference type="EMBL" id="BAAAHH010000017">
    <property type="protein sequence ID" value="GAA0955953.1"/>
    <property type="molecule type" value="Genomic_DNA"/>
</dbReference>
<evidence type="ECO:0000313" key="2">
    <source>
        <dbReference type="Proteomes" id="UP001500665"/>
    </source>
</evidence>
<accession>A0ABP4BZ72</accession>
<reference evidence="2" key="1">
    <citation type="journal article" date="2019" name="Int. J. Syst. Evol. Microbiol.">
        <title>The Global Catalogue of Microorganisms (GCM) 10K type strain sequencing project: providing services to taxonomists for standard genome sequencing and annotation.</title>
        <authorList>
            <consortium name="The Broad Institute Genomics Platform"/>
            <consortium name="The Broad Institute Genome Sequencing Center for Infectious Disease"/>
            <person name="Wu L."/>
            <person name="Ma J."/>
        </authorList>
    </citation>
    <scope>NUCLEOTIDE SEQUENCE [LARGE SCALE GENOMIC DNA]</scope>
    <source>
        <strain evidence="2">JCM 10696</strain>
    </source>
</reference>
<protein>
    <submittedName>
        <fullName evidence="1">Uncharacterized protein</fullName>
    </submittedName>
</protein>
<gene>
    <name evidence="1" type="ORF">GCM10009550_41470</name>
</gene>
<organism evidence="1 2">
    <name type="scientific">Actinocorallia libanotica</name>
    <dbReference type="NCBI Taxonomy" id="46162"/>
    <lineage>
        <taxon>Bacteria</taxon>
        <taxon>Bacillati</taxon>
        <taxon>Actinomycetota</taxon>
        <taxon>Actinomycetes</taxon>
        <taxon>Streptosporangiales</taxon>
        <taxon>Thermomonosporaceae</taxon>
        <taxon>Actinocorallia</taxon>
    </lineage>
</organism>